<evidence type="ECO:0000313" key="3">
    <source>
        <dbReference type="EMBL" id="GIH80400.1"/>
    </source>
</evidence>
<dbReference type="Proteomes" id="UP000616724">
    <property type="component" value="Unassembled WGS sequence"/>
</dbReference>
<evidence type="ECO:0000313" key="4">
    <source>
        <dbReference type="Proteomes" id="UP000616724"/>
    </source>
</evidence>
<reference evidence="3 4" key="1">
    <citation type="submission" date="2021-01" db="EMBL/GenBank/DDBJ databases">
        <title>Whole genome shotgun sequence of Planobispora longispora NBRC 13918.</title>
        <authorList>
            <person name="Komaki H."/>
            <person name="Tamura T."/>
        </authorList>
    </citation>
    <scope>NUCLEOTIDE SEQUENCE [LARGE SCALE GENOMIC DNA]</scope>
    <source>
        <strain evidence="3 4">NBRC 13918</strain>
    </source>
</reference>
<keyword evidence="1" id="KW-0238">DNA-binding</keyword>
<dbReference type="Gene3D" id="1.10.1660.10">
    <property type="match status" value="1"/>
</dbReference>
<sequence>MKIGELARESGANPRLLRYYEEQGLLRSERSGGGHRRYPENAVAVVRNIRTLLAAGLPTAVIREVLPCIEGPGPDIHPCVLSYLQEQLGDLDTRISALQGARTSLASLIEATQRTHAA</sequence>
<dbReference type="EMBL" id="BOOH01000058">
    <property type="protein sequence ID" value="GIH80400.1"/>
    <property type="molecule type" value="Genomic_DNA"/>
</dbReference>
<dbReference type="CDD" id="cd01282">
    <property type="entry name" value="HTH_MerR-like_sg3"/>
    <property type="match status" value="1"/>
</dbReference>
<dbReference type="PANTHER" id="PTHR30204:SF93">
    <property type="entry name" value="HTH MERR-TYPE DOMAIN-CONTAINING PROTEIN"/>
    <property type="match status" value="1"/>
</dbReference>
<dbReference type="RefSeq" id="WP_203894822.1">
    <property type="nucleotide sequence ID" value="NZ_BOOH01000058.1"/>
</dbReference>
<dbReference type="Pfam" id="PF13411">
    <property type="entry name" value="MerR_1"/>
    <property type="match status" value="1"/>
</dbReference>
<dbReference type="SUPFAM" id="SSF46955">
    <property type="entry name" value="Putative DNA-binding domain"/>
    <property type="match status" value="1"/>
</dbReference>
<evidence type="ECO:0000259" key="2">
    <source>
        <dbReference type="PROSITE" id="PS50937"/>
    </source>
</evidence>
<protein>
    <submittedName>
        <fullName evidence="3">MerR family transcriptional regulator</fullName>
    </submittedName>
</protein>
<dbReference type="SMART" id="SM00422">
    <property type="entry name" value="HTH_MERR"/>
    <property type="match status" value="1"/>
</dbReference>
<accession>A0A8J3RSB1</accession>
<gene>
    <name evidence="3" type="ORF">Plo01_68290</name>
</gene>
<comment type="caution">
    <text evidence="3">The sequence shown here is derived from an EMBL/GenBank/DDBJ whole genome shotgun (WGS) entry which is preliminary data.</text>
</comment>
<dbReference type="InterPro" id="IPR000551">
    <property type="entry name" value="MerR-type_HTH_dom"/>
</dbReference>
<organism evidence="3 4">
    <name type="scientific">Planobispora longispora</name>
    <dbReference type="NCBI Taxonomy" id="28887"/>
    <lineage>
        <taxon>Bacteria</taxon>
        <taxon>Bacillati</taxon>
        <taxon>Actinomycetota</taxon>
        <taxon>Actinomycetes</taxon>
        <taxon>Streptosporangiales</taxon>
        <taxon>Streptosporangiaceae</taxon>
        <taxon>Planobispora</taxon>
    </lineage>
</organism>
<feature type="domain" description="HTH merR-type" evidence="2">
    <location>
        <begin position="1"/>
        <end position="68"/>
    </location>
</feature>
<evidence type="ECO:0000256" key="1">
    <source>
        <dbReference type="ARBA" id="ARBA00023125"/>
    </source>
</evidence>
<dbReference type="GO" id="GO:0003700">
    <property type="term" value="F:DNA-binding transcription factor activity"/>
    <property type="evidence" value="ECO:0007669"/>
    <property type="project" value="InterPro"/>
</dbReference>
<proteinExistence type="predicted"/>
<keyword evidence="4" id="KW-1185">Reference proteome</keyword>
<dbReference type="InterPro" id="IPR047057">
    <property type="entry name" value="MerR_fam"/>
</dbReference>
<dbReference type="AlphaFoldDB" id="A0A8J3RSB1"/>
<dbReference type="PRINTS" id="PR00040">
    <property type="entry name" value="HTHMERR"/>
</dbReference>
<dbReference type="PROSITE" id="PS50937">
    <property type="entry name" value="HTH_MERR_2"/>
    <property type="match status" value="1"/>
</dbReference>
<dbReference type="InterPro" id="IPR009061">
    <property type="entry name" value="DNA-bd_dom_put_sf"/>
</dbReference>
<dbReference type="GO" id="GO:0003677">
    <property type="term" value="F:DNA binding"/>
    <property type="evidence" value="ECO:0007669"/>
    <property type="project" value="UniProtKB-KW"/>
</dbReference>
<name>A0A8J3RSB1_9ACTN</name>
<dbReference type="PANTHER" id="PTHR30204">
    <property type="entry name" value="REDOX-CYCLING DRUG-SENSING TRANSCRIPTIONAL ACTIVATOR SOXR"/>
    <property type="match status" value="1"/>
</dbReference>